<dbReference type="Proteomes" id="UP000265431">
    <property type="component" value="Unassembled WGS sequence"/>
</dbReference>
<dbReference type="InterPro" id="IPR036259">
    <property type="entry name" value="MFS_trans_sf"/>
</dbReference>
<keyword evidence="4" id="KW-1185">Reference proteome</keyword>
<evidence type="ECO:0000256" key="1">
    <source>
        <dbReference type="ARBA" id="ARBA00009617"/>
    </source>
</evidence>
<keyword evidence="2" id="KW-1133">Transmembrane helix</keyword>
<feature type="transmembrane region" description="Helical" evidence="2">
    <location>
        <begin position="12"/>
        <end position="38"/>
    </location>
</feature>
<dbReference type="GO" id="GO:0005886">
    <property type="term" value="C:plasma membrane"/>
    <property type="evidence" value="ECO:0007669"/>
    <property type="project" value="TreeGrafter"/>
</dbReference>
<feature type="transmembrane region" description="Helical" evidence="2">
    <location>
        <begin position="239"/>
        <end position="260"/>
    </location>
</feature>
<feature type="transmembrane region" description="Helical" evidence="2">
    <location>
        <begin position="408"/>
        <end position="429"/>
    </location>
</feature>
<feature type="transmembrane region" description="Helical" evidence="2">
    <location>
        <begin position="181"/>
        <end position="203"/>
    </location>
</feature>
<keyword evidence="2" id="KW-0812">Transmembrane</keyword>
<reference evidence="3 4" key="1">
    <citation type="submission" date="2018-08" db="EMBL/GenBank/DDBJ databases">
        <title>Henriciella mobilis sp. nov., isolated from seawater.</title>
        <authorList>
            <person name="Cheng H."/>
            <person name="Wu Y.-H."/>
            <person name="Xu X.-W."/>
            <person name="Guo L.-L."/>
        </authorList>
    </citation>
    <scope>NUCLEOTIDE SEQUENCE [LARGE SCALE GENOMIC DNA]</scope>
    <source>
        <strain evidence="3 4">CCUG66934</strain>
    </source>
</reference>
<keyword evidence="2" id="KW-0472">Membrane</keyword>
<dbReference type="OrthoDB" id="181905at2"/>
<gene>
    <name evidence="3" type="ORF">D1224_03710</name>
</gene>
<dbReference type="AlphaFoldDB" id="A0A399QWA8"/>
<feature type="transmembrane region" description="Helical" evidence="2">
    <location>
        <begin position="266"/>
        <end position="288"/>
    </location>
</feature>
<feature type="transmembrane region" description="Helical" evidence="2">
    <location>
        <begin position="295"/>
        <end position="315"/>
    </location>
</feature>
<name>A0A399QWA8_9PROT</name>
<accession>A0A399QWA8</accession>
<dbReference type="PANTHER" id="PTHR11328">
    <property type="entry name" value="MAJOR FACILITATOR SUPERFAMILY DOMAIN-CONTAINING PROTEIN"/>
    <property type="match status" value="1"/>
</dbReference>
<dbReference type="RefSeq" id="WP_119378576.1">
    <property type="nucleotide sequence ID" value="NZ_QWGB01000005.1"/>
</dbReference>
<dbReference type="EMBL" id="QWGB01000005">
    <property type="protein sequence ID" value="RIJ23386.1"/>
    <property type="molecule type" value="Genomic_DNA"/>
</dbReference>
<dbReference type="GO" id="GO:0008643">
    <property type="term" value="P:carbohydrate transport"/>
    <property type="evidence" value="ECO:0007669"/>
    <property type="project" value="InterPro"/>
</dbReference>
<evidence type="ECO:0000313" key="4">
    <source>
        <dbReference type="Proteomes" id="UP000265431"/>
    </source>
</evidence>
<protein>
    <submittedName>
        <fullName evidence="3">MFS transporter</fullName>
    </submittedName>
</protein>
<feature type="transmembrane region" description="Helical" evidence="2">
    <location>
        <begin position="44"/>
        <end position="62"/>
    </location>
</feature>
<dbReference type="GO" id="GO:0015293">
    <property type="term" value="F:symporter activity"/>
    <property type="evidence" value="ECO:0007669"/>
    <property type="project" value="InterPro"/>
</dbReference>
<dbReference type="SUPFAM" id="SSF103473">
    <property type="entry name" value="MFS general substrate transporter"/>
    <property type="match status" value="1"/>
</dbReference>
<feature type="transmembrane region" description="Helical" evidence="2">
    <location>
        <begin position="321"/>
        <end position="343"/>
    </location>
</feature>
<organism evidence="3 4">
    <name type="scientific">Henriciella barbarensis</name>
    <dbReference type="NCBI Taxonomy" id="86342"/>
    <lineage>
        <taxon>Bacteria</taxon>
        <taxon>Pseudomonadati</taxon>
        <taxon>Pseudomonadota</taxon>
        <taxon>Alphaproteobacteria</taxon>
        <taxon>Hyphomonadales</taxon>
        <taxon>Hyphomonadaceae</taxon>
        <taxon>Henriciella</taxon>
    </lineage>
</organism>
<dbReference type="Gene3D" id="1.20.1250.20">
    <property type="entry name" value="MFS general substrate transporter like domains"/>
    <property type="match status" value="2"/>
</dbReference>
<comment type="similarity">
    <text evidence="1">Belongs to the sodium:galactoside symporter (TC 2.A.2) family.</text>
</comment>
<proteinExistence type="inferred from homology"/>
<feature type="transmembrane region" description="Helical" evidence="2">
    <location>
        <begin position="364"/>
        <end position="388"/>
    </location>
</feature>
<evidence type="ECO:0000313" key="3">
    <source>
        <dbReference type="EMBL" id="RIJ23386.1"/>
    </source>
</evidence>
<feature type="transmembrane region" description="Helical" evidence="2">
    <location>
        <begin position="83"/>
        <end position="100"/>
    </location>
</feature>
<evidence type="ECO:0000256" key="2">
    <source>
        <dbReference type="SAM" id="Phobius"/>
    </source>
</evidence>
<dbReference type="Pfam" id="PF13347">
    <property type="entry name" value="MFS_2"/>
    <property type="match status" value="1"/>
</dbReference>
<feature type="transmembrane region" description="Helical" evidence="2">
    <location>
        <begin position="148"/>
        <end position="169"/>
    </location>
</feature>
<comment type="caution">
    <text evidence="3">The sequence shown here is derived from an EMBL/GenBank/DDBJ whole genome shotgun (WGS) entry which is preliminary data.</text>
</comment>
<dbReference type="PANTHER" id="PTHR11328:SF24">
    <property type="entry name" value="MAJOR FACILITATOR SUPERFAMILY (MFS) PROFILE DOMAIN-CONTAINING PROTEIN"/>
    <property type="match status" value="1"/>
</dbReference>
<sequence length="465" mass="50224">MSSVPTKLSTSQVIAYGSVGIPFGAVGLPMAVFIAPFYAEQMGLGTAMVGIIFMILRFWDLFSDPVMGWLVDTKPSRMGKIKHWLIIAVPILLPAVWLLYNPIGPPVSPLFLGIILFIFYIGTTMITTPHQAWAPSVARSYDERSRLFMWRELFTISTMLVMLALPSLLERFGGVTFAQQISIMGWFLIIALPVTVGAAVWLVPDPQPDPNAPKASFHPSAILEALRQQTLWRLLATEIFIGIAIAGTAGTFLFASFWGFGVGHGAASLILMAHFIAGFAAMPVWVWLSKRTEKYVAMRYVCVWSAITYIVYFPLSVFGGGIVPLLIAAVISGFGYGSPFILVRSMMADLVEAEEARGGANRAGLFFSLMSGAYKTGASFAIGIPYILLGVLVGFNPAGENSPETVRGLMAVFVGVPVVSYALAAILIWKYPITRAVQAKAAEAMSGGGQANLESLHPPVKEGDL</sequence>
<dbReference type="InterPro" id="IPR039672">
    <property type="entry name" value="MFS_2"/>
</dbReference>
<feature type="transmembrane region" description="Helical" evidence="2">
    <location>
        <begin position="106"/>
        <end position="127"/>
    </location>
</feature>